<sequence>MWSSAQDSWFLPGFDSRYGKGGLLFPLLASVAQLVERRTVRQSLGRWFDSGWKKVVFHTPTLFSGPAFSKRQAELDFTEHRLHGLAVPTDQERGRPAPTVARPSKGLDPTNATEPPQQDSGETSRTTENSSPHPGGRLVASGPQGCLAVCGKLWNVYHHQPKQRTTSSPCTNTNHQARKEESTEGAACRQCWV</sequence>
<evidence type="ECO:0000313" key="8">
    <source>
        <dbReference type="Proteomes" id="UP000290572"/>
    </source>
</evidence>
<dbReference type="EMBL" id="QBIY01004202">
    <property type="protein sequence ID" value="RXN38901.1"/>
    <property type="molecule type" value="Genomic_DNA"/>
</dbReference>
<evidence type="ECO:0000313" key="4">
    <source>
        <dbReference type="EMBL" id="RXN18784.1"/>
    </source>
</evidence>
<gene>
    <name evidence="7" type="ORF">ROHU_000706</name>
    <name evidence="6" type="ORF">ROHU_003265</name>
    <name evidence="2" type="ORF">ROHU_009435</name>
    <name evidence="3" type="ORF">ROHU_009436</name>
    <name evidence="4" type="ORF">ROHU_026077</name>
    <name evidence="5" type="ORF">ROHU_026090</name>
</gene>
<proteinExistence type="predicted"/>
<feature type="region of interest" description="Disordered" evidence="1">
    <location>
        <begin position="85"/>
        <end position="140"/>
    </location>
</feature>
<feature type="compositionally biased region" description="Polar residues" evidence="1">
    <location>
        <begin position="110"/>
        <end position="132"/>
    </location>
</feature>
<evidence type="ECO:0000313" key="5">
    <source>
        <dbReference type="EMBL" id="RXN18797.1"/>
    </source>
</evidence>
<keyword evidence="8" id="KW-1185">Reference proteome</keyword>
<evidence type="ECO:0000313" key="2">
    <source>
        <dbReference type="EMBL" id="RXN13789.1"/>
    </source>
</evidence>
<dbReference type="EMBL" id="QBIY01012945">
    <property type="protein sequence ID" value="RXN13790.1"/>
    <property type="molecule type" value="Genomic_DNA"/>
</dbReference>
<dbReference type="EMBL" id="QBIY01012702">
    <property type="protein sequence ID" value="RXN18797.1"/>
    <property type="molecule type" value="Genomic_DNA"/>
</dbReference>
<dbReference type="EMBL" id="QBIY01012945">
    <property type="protein sequence ID" value="RXN13789.1"/>
    <property type="molecule type" value="Genomic_DNA"/>
</dbReference>
<evidence type="ECO:0000256" key="1">
    <source>
        <dbReference type="SAM" id="MobiDB-lite"/>
    </source>
</evidence>
<protein>
    <submittedName>
        <fullName evidence="2">Uncharacterized protein</fullName>
    </submittedName>
</protein>
<dbReference type="Proteomes" id="UP000290572">
    <property type="component" value="Unassembled WGS sequence"/>
</dbReference>
<dbReference type="AlphaFoldDB" id="A0A498LZ11"/>
<evidence type="ECO:0000313" key="3">
    <source>
        <dbReference type="EMBL" id="RXN13790.1"/>
    </source>
</evidence>
<feature type="compositionally biased region" description="Polar residues" evidence="1">
    <location>
        <begin position="163"/>
        <end position="175"/>
    </location>
</feature>
<accession>A0A498LZ11</accession>
<evidence type="ECO:0000313" key="7">
    <source>
        <dbReference type="EMBL" id="RXN38901.1"/>
    </source>
</evidence>
<evidence type="ECO:0000313" key="6">
    <source>
        <dbReference type="EMBL" id="RXN36079.1"/>
    </source>
</evidence>
<comment type="caution">
    <text evidence="2">The sequence shown here is derived from an EMBL/GenBank/DDBJ whole genome shotgun (WGS) entry which is preliminary data.</text>
</comment>
<reference evidence="2 8" key="1">
    <citation type="submission" date="2018-03" db="EMBL/GenBank/DDBJ databases">
        <title>Draft genome sequence of Rohu Carp (Labeo rohita).</title>
        <authorList>
            <person name="Das P."/>
            <person name="Kushwaha B."/>
            <person name="Joshi C.G."/>
            <person name="Kumar D."/>
            <person name="Nagpure N.S."/>
            <person name="Sahoo L."/>
            <person name="Das S.P."/>
            <person name="Bit A."/>
            <person name="Patnaik S."/>
            <person name="Meher P.K."/>
            <person name="Jayasankar P."/>
            <person name="Koringa P.G."/>
            <person name="Patel N.V."/>
            <person name="Hinsu A.T."/>
            <person name="Kumar R."/>
            <person name="Pandey M."/>
            <person name="Agarwal S."/>
            <person name="Srivastava S."/>
            <person name="Singh M."/>
            <person name="Iquebal M.A."/>
            <person name="Jaiswal S."/>
            <person name="Angadi U.B."/>
            <person name="Kumar N."/>
            <person name="Raza M."/>
            <person name="Shah T.M."/>
            <person name="Rai A."/>
            <person name="Jena J.K."/>
        </authorList>
    </citation>
    <scope>NUCLEOTIDE SEQUENCE [LARGE SCALE GENOMIC DNA]</scope>
    <source>
        <strain evidence="2">DASCIFA01</strain>
        <tissue evidence="2">Testis</tissue>
    </source>
</reference>
<feature type="region of interest" description="Disordered" evidence="1">
    <location>
        <begin position="161"/>
        <end position="184"/>
    </location>
</feature>
<dbReference type="EMBL" id="QBIY01009299">
    <property type="protein sequence ID" value="RXN36079.1"/>
    <property type="molecule type" value="Genomic_DNA"/>
</dbReference>
<name>A0A498LZ11_LABRO</name>
<dbReference type="EMBL" id="QBIY01012702">
    <property type="protein sequence ID" value="RXN18784.1"/>
    <property type="molecule type" value="Genomic_DNA"/>
</dbReference>
<organism evidence="2 8">
    <name type="scientific">Labeo rohita</name>
    <name type="common">Indian major carp</name>
    <name type="synonym">Cyprinus rohita</name>
    <dbReference type="NCBI Taxonomy" id="84645"/>
    <lineage>
        <taxon>Eukaryota</taxon>
        <taxon>Metazoa</taxon>
        <taxon>Chordata</taxon>
        <taxon>Craniata</taxon>
        <taxon>Vertebrata</taxon>
        <taxon>Euteleostomi</taxon>
        <taxon>Actinopterygii</taxon>
        <taxon>Neopterygii</taxon>
        <taxon>Teleostei</taxon>
        <taxon>Ostariophysi</taxon>
        <taxon>Cypriniformes</taxon>
        <taxon>Cyprinidae</taxon>
        <taxon>Labeoninae</taxon>
        <taxon>Labeonini</taxon>
        <taxon>Labeo</taxon>
    </lineage>
</organism>